<protein>
    <submittedName>
        <fullName evidence="1">Uncharacterized protein</fullName>
    </submittedName>
</protein>
<keyword evidence="2" id="KW-1185">Reference proteome</keyword>
<dbReference type="RefSeq" id="WP_175269738.1">
    <property type="nucleotide sequence ID" value="NZ_JABFCR010000029.1"/>
</dbReference>
<comment type="caution">
    <text evidence="1">The sequence shown here is derived from an EMBL/GenBank/DDBJ whole genome shotgun (WGS) entry which is preliminary data.</text>
</comment>
<reference evidence="1 2" key="1">
    <citation type="submission" date="2020-05" db="EMBL/GenBank/DDBJ databases">
        <authorList>
            <person name="Khan S.A."/>
            <person name="Jeon C.O."/>
            <person name="Chun B.H."/>
        </authorList>
    </citation>
    <scope>NUCLEOTIDE SEQUENCE [LARGE SCALE GENOMIC DNA]</scope>
    <source>
        <strain evidence="1 2">S1162</strain>
    </source>
</reference>
<gene>
    <name evidence="1" type="ORF">HK413_07605</name>
</gene>
<organism evidence="1 2">
    <name type="scientific">Mucilaginibacter humi</name>
    <dbReference type="NCBI Taxonomy" id="2732510"/>
    <lineage>
        <taxon>Bacteria</taxon>
        <taxon>Pseudomonadati</taxon>
        <taxon>Bacteroidota</taxon>
        <taxon>Sphingobacteriia</taxon>
        <taxon>Sphingobacteriales</taxon>
        <taxon>Sphingobacteriaceae</taxon>
        <taxon>Mucilaginibacter</taxon>
    </lineage>
</organism>
<dbReference type="Proteomes" id="UP000566071">
    <property type="component" value="Unassembled WGS sequence"/>
</dbReference>
<name>A0ABX1W364_9SPHI</name>
<dbReference type="EMBL" id="JABFCR010000029">
    <property type="protein sequence ID" value="NNU34053.1"/>
    <property type="molecule type" value="Genomic_DNA"/>
</dbReference>
<proteinExistence type="predicted"/>
<evidence type="ECO:0000313" key="2">
    <source>
        <dbReference type="Proteomes" id="UP000566071"/>
    </source>
</evidence>
<sequence>MVNSKWIKNKKNFANFQNSLQEALHKNWNSVDTTIRDGYQLVFINKNSDFNPAIKKDLVETYFKVFPALVSKFNDKTTHEVVFVTDTAYKGVAEASGNRILFSTKYMNAHPTD</sequence>
<accession>A0ABX1W364</accession>
<evidence type="ECO:0000313" key="1">
    <source>
        <dbReference type="EMBL" id="NNU34053.1"/>
    </source>
</evidence>